<keyword evidence="2" id="KW-0805">Transcription regulation</keyword>
<organism evidence="5 6">
    <name type="scientific">Vibrio tetraodonis subsp. pristinus</name>
    <dbReference type="NCBI Taxonomy" id="2695891"/>
    <lineage>
        <taxon>Bacteria</taxon>
        <taxon>Pseudomonadati</taxon>
        <taxon>Pseudomonadota</taxon>
        <taxon>Gammaproteobacteria</taxon>
        <taxon>Vibrionales</taxon>
        <taxon>Vibrionaceae</taxon>
        <taxon>Vibrio</taxon>
    </lineage>
</organism>
<evidence type="ECO:0000313" key="5">
    <source>
        <dbReference type="EMBL" id="MYM60727.1"/>
    </source>
</evidence>
<accession>A0A6L8LX73</accession>
<dbReference type="EMBL" id="WWEU01000006">
    <property type="protein sequence ID" value="MYM60727.1"/>
    <property type="molecule type" value="Genomic_DNA"/>
</dbReference>
<feature type="domain" description="NusG-like N-terminal" evidence="4">
    <location>
        <begin position="10"/>
        <end position="109"/>
    </location>
</feature>
<evidence type="ECO:0000259" key="4">
    <source>
        <dbReference type="SMART" id="SM00738"/>
    </source>
</evidence>
<keyword evidence="6" id="KW-1185">Reference proteome</keyword>
<evidence type="ECO:0000313" key="6">
    <source>
        <dbReference type="Proteomes" id="UP000478571"/>
    </source>
</evidence>
<dbReference type="GO" id="GO:0006354">
    <property type="term" value="P:DNA-templated transcription elongation"/>
    <property type="evidence" value="ECO:0007669"/>
    <property type="project" value="InterPro"/>
</dbReference>
<sequence>MNDIQSKNQSKEWFLVKCKARQEQRASLNFANQSIASYYPLVDVVKVRRGKKEVVREALFPGYIFVYLDSSSILASKVKNTIGVYDYVRFAGKPQVVPDALITDLKQRTYLVVDESIQSGEKVLVNNGVYKDTKGIFVEADGDKRSIILIDMLSQPIKLTVDNKSILALEC</sequence>
<dbReference type="GO" id="GO:0031564">
    <property type="term" value="P:transcription antitermination"/>
    <property type="evidence" value="ECO:0007669"/>
    <property type="project" value="UniProtKB-KW"/>
</dbReference>
<keyword evidence="1" id="KW-0889">Transcription antitermination</keyword>
<dbReference type="InterPro" id="IPR006645">
    <property type="entry name" value="NGN-like_dom"/>
</dbReference>
<dbReference type="CDD" id="cd09892">
    <property type="entry name" value="NGN_SP_RfaH"/>
    <property type="match status" value="1"/>
</dbReference>
<keyword evidence="3" id="KW-0804">Transcription</keyword>
<gene>
    <name evidence="5" type="primary">rfaH</name>
    <name evidence="5" type="ORF">GTG28_15975</name>
</gene>
<dbReference type="NCBIfam" id="NF006534">
    <property type="entry name" value="PRK09014.1"/>
    <property type="match status" value="1"/>
</dbReference>
<dbReference type="InterPro" id="IPR043425">
    <property type="entry name" value="NusG-like"/>
</dbReference>
<protein>
    <submittedName>
        <fullName evidence="5">Transcription/translation regulatory transformer protein RfaH</fullName>
    </submittedName>
</protein>
<dbReference type="SMART" id="SM00738">
    <property type="entry name" value="NGN"/>
    <property type="match status" value="1"/>
</dbReference>
<evidence type="ECO:0000256" key="1">
    <source>
        <dbReference type="ARBA" id="ARBA00022814"/>
    </source>
</evidence>
<comment type="caution">
    <text evidence="5">The sequence shown here is derived from an EMBL/GenBank/DDBJ whole genome shotgun (WGS) entry which is preliminary data.</text>
</comment>
<dbReference type="Gene3D" id="3.30.70.940">
    <property type="entry name" value="NusG, N-terminal domain"/>
    <property type="match status" value="1"/>
</dbReference>
<dbReference type="Pfam" id="PF02357">
    <property type="entry name" value="NusG"/>
    <property type="match status" value="1"/>
</dbReference>
<dbReference type="Proteomes" id="UP000478571">
    <property type="component" value="Unassembled WGS sequence"/>
</dbReference>
<dbReference type="PANTHER" id="PTHR30265">
    <property type="entry name" value="RHO-INTERACTING TRANSCRIPTION TERMINATION FACTOR NUSG"/>
    <property type="match status" value="1"/>
</dbReference>
<dbReference type="PANTHER" id="PTHR30265:SF7">
    <property type="entry name" value="TRANSCRIPTION ANTITERMINATION PROTEIN RFAH"/>
    <property type="match status" value="1"/>
</dbReference>
<dbReference type="RefSeq" id="WP_160931611.1">
    <property type="nucleotide sequence ID" value="NZ_WWEU01000006.1"/>
</dbReference>
<dbReference type="AlphaFoldDB" id="A0A6L8LX73"/>
<dbReference type="GO" id="GO:0005829">
    <property type="term" value="C:cytosol"/>
    <property type="evidence" value="ECO:0007669"/>
    <property type="project" value="TreeGrafter"/>
</dbReference>
<dbReference type="InterPro" id="IPR010215">
    <property type="entry name" value="Transcription_antiterm_RfaH"/>
</dbReference>
<dbReference type="InterPro" id="IPR036735">
    <property type="entry name" value="NGN_dom_sf"/>
</dbReference>
<dbReference type="SUPFAM" id="SSF82679">
    <property type="entry name" value="N-utilization substance G protein NusG, N-terminal domain"/>
    <property type="match status" value="1"/>
</dbReference>
<name>A0A6L8LX73_9VIBR</name>
<proteinExistence type="predicted"/>
<reference evidence="5 6" key="1">
    <citation type="submission" date="2020-01" db="EMBL/GenBank/DDBJ databases">
        <title>Draft Genome Sequence of Vibrio sp. strain OCN044, Isolated from a Healthy Coral at Palmyra Atoll.</title>
        <authorList>
            <person name="Videau P."/>
            <person name="Loughran R."/>
            <person name="Esquivel A."/>
            <person name="Deadmond M."/>
            <person name="Paddock B.E."/>
            <person name="Saw J.H."/>
            <person name="Ushijima B."/>
        </authorList>
    </citation>
    <scope>NUCLEOTIDE SEQUENCE [LARGE SCALE GENOMIC DNA]</scope>
    <source>
        <strain evidence="5 6">OCN044</strain>
    </source>
</reference>
<dbReference type="NCBIfam" id="TIGR01955">
    <property type="entry name" value="RfaH"/>
    <property type="match status" value="1"/>
</dbReference>
<evidence type="ECO:0000256" key="2">
    <source>
        <dbReference type="ARBA" id="ARBA00023015"/>
    </source>
</evidence>
<evidence type="ECO:0000256" key="3">
    <source>
        <dbReference type="ARBA" id="ARBA00023163"/>
    </source>
</evidence>